<keyword evidence="3" id="KW-0378">Hydrolase</keyword>
<dbReference type="PANTHER" id="PTHR43433:SF5">
    <property type="entry name" value="AB HYDROLASE-1 DOMAIN-CONTAINING PROTEIN"/>
    <property type="match status" value="1"/>
</dbReference>
<evidence type="ECO:0000313" key="4">
    <source>
        <dbReference type="EMBL" id="TGL38351.1"/>
    </source>
</evidence>
<keyword evidence="1" id="KW-0732">Signal</keyword>
<dbReference type="EMBL" id="RQGC01000013">
    <property type="protein sequence ID" value="TGL38351.1"/>
    <property type="molecule type" value="Genomic_DNA"/>
</dbReference>
<dbReference type="Proteomes" id="UP000297946">
    <property type="component" value="Unassembled WGS sequence"/>
</dbReference>
<dbReference type="PANTHER" id="PTHR43433">
    <property type="entry name" value="HYDROLASE, ALPHA/BETA FOLD FAMILY PROTEIN"/>
    <property type="match status" value="1"/>
</dbReference>
<feature type="signal peptide" evidence="1">
    <location>
        <begin position="1"/>
        <end position="22"/>
    </location>
</feature>
<evidence type="ECO:0000313" key="5">
    <source>
        <dbReference type="Proteomes" id="UP000297273"/>
    </source>
</evidence>
<dbReference type="EMBL" id="RQER01000001">
    <property type="protein sequence ID" value="TGK05215.1"/>
    <property type="molecule type" value="Genomic_DNA"/>
</dbReference>
<dbReference type="PROSITE" id="PS51257">
    <property type="entry name" value="PROKAR_LIPOPROTEIN"/>
    <property type="match status" value="1"/>
</dbReference>
<organism evidence="3 6">
    <name type="scientific">Leptospira langatensis</name>
    <dbReference type="NCBI Taxonomy" id="2484983"/>
    <lineage>
        <taxon>Bacteria</taxon>
        <taxon>Pseudomonadati</taxon>
        <taxon>Spirochaetota</taxon>
        <taxon>Spirochaetia</taxon>
        <taxon>Leptospirales</taxon>
        <taxon>Leptospiraceae</taxon>
        <taxon>Leptospira</taxon>
    </lineage>
</organism>
<feature type="chain" id="PRO_5043206882" evidence="1">
    <location>
        <begin position="23"/>
        <end position="295"/>
    </location>
</feature>
<keyword evidence="5" id="KW-1185">Reference proteome</keyword>
<accession>A0A5F1ZNX2</accession>
<name>A0A5F1ZNX2_9LEPT</name>
<comment type="caution">
    <text evidence="3">The sequence shown here is derived from an EMBL/GenBank/DDBJ whole genome shotgun (WGS) entry which is preliminary data.</text>
</comment>
<evidence type="ECO:0000313" key="6">
    <source>
        <dbReference type="Proteomes" id="UP000297946"/>
    </source>
</evidence>
<dbReference type="Gene3D" id="3.40.50.1820">
    <property type="entry name" value="alpha/beta hydrolase"/>
    <property type="match status" value="1"/>
</dbReference>
<proteinExistence type="predicted"/>
<dbReference type="GO" id="GO:0046503">
    <property type="term" value="P:glycerolipid catabolic process"/>
    <property type="evidence" value="ECO:0007669"/>
    <property type="project" value="TreeGrafter"/>
</dbReference>
<gene>
    <name evidence="3" type="ORF">EHO57_00605</name>
    <name evidence="4" type="ORF">EHQ53_16365</name>
</gene>
<reference evidence="5 6" key="2">
    <citation type="journal article" date="2019" name="PLoS Negl. Trop. Dis.">
        <title>Revisiting the worldwide diversity of Leptospira species in the environment.</title>
        <authorList>
            <person name="Vincent A.T."/>
            <person name="Schiettekatte O."/>
            <person name="Bourhy P."/>
            <person name="Veyrier F.J."/>
            <person name="Picardeau M."/>
        </authorList>
    </citation>
    <scope>NUCLEOTIDE SEQUENCE [LARGE SCALE GENOMIC DNA]</scope>
    <source>
        <strain evidence="5">201702690</strain>
        <strain evidence="3 6">SSW18</strain>
    </source>
</reference>
<dbReference type="AlphaFoldDB" id="A0A5F1ZNX2"/>
<dbReference type="InterPro" id="IPR029058">
    <property type="entry name" value="AB_hydrolase_fold"/>
</dbReference>
<reference evidence="4" key="1">
    <citation type="submission" date="2018-10" db="EMBL/GenBank/DDBJ databases">
        <authorList>
            <person name="Vincent A.T."/>
            <person name="Schiettekatte O."/>
            <person name="Bourhy P."/>
            <person name="Veyrier F.J."/>
            <person name="Picardeau M."/>
        </authorList>
    </citation>
    <scope>NUCLEOTIDE SEQUENCE</scope>
    <source>
        <strain evidence="4">201702690</strain>
    </source>
</reference>
<evidence type="ECO:0000259" key="2">
    <source>
        <dbReference type="Pfam" id="PF00561"/>
    </source>
</evidence>
<protein>
    <submittedName>
        <fullName evidence="3">Alpha/beta hydrolase</fullName>
    </submittedName>
</protein>
<dbReference type="SUPFAM" id="SSF53474">
    <property type="entry name" value="alpha/beta-Hydrolases"/>
    <property type="match status" value="1"/>
</dbReference>
<dbReference type="InterPro" id="IPR050471">
    <property type="entry name" value="AB_hydrolase"/>
</dbReference>
<sequence length="295" mass="32631">MKTIRYFIGIAIISLVASCASAPFTLRENVPSFHSEPKEQGYAPINGIQLYYEVHGKEEGIPLVLLNGGGSTIEVSYGKVLPIFAKHRKVIALEEQAHGRSGDRNKPVRFDTSAEDVVSLLKYLKIEKVDILGFSNGASVGLEVAIRHPNLVRKLVFGSSITKRSGTPPQFWSIFKNPSFSEMPQPLKDAFLKVNPDPQKLKIMFEKDVDRMANFKDVSDQNVRSIKASTLVILGDQDIVRPEHAAELIRLIPKARLIILPGGHGEYLGESLSSPKPSRYPELSAALIEDFLDTP</sequence>
<dbReference type="InterPro" id="IPR000073">
    <property type="entry name" value="AB_hydrolase_1"/>
</dbReference>
<dbReference type="Proteomes" id="UP000297273">
    <property type="component" value="Unassembled WGS sequence"/>
</dbReference>
<dbReference type="Pfam" id="PF00561">
    <property type="entry name" value="Abhydrolase_1"/>
    <property type="match status" value="1"/>
</dbReference>
<dbReference type="GO" id="GO:0004806">
    <property type="term" value="F:triacylglycerol lipase activity"/>
    <property type="evidence" value="ECO:0007669"/>
    <property type="project" value="TreeGrafter"/>
</dbReference>
<evidence type="ECO:0000256" key="1">
    <source>
        <dbReference type="SAM" id="SignalP"/>
    </source>
</evidence>
<evidence type="ECO:0000313" key="3">
    <source>
        <dbReference type="EMBL" id="TGK05215.1"/>
    </source>
</evidence>
<feature type="domain" description="AB hydrolase-1" evidence="2">
    <location>
        <begin position="62"/>
        <end position="163"/>
    </location>
</feature>
<dbReference type="RefSeq" id="WP_135646850.1">
    <property type="nucleotide sequence ID" value="NZ_RQER01000001.1"/>
</dbReference>
<dbReference type="OrthoDB" id="6191536at2"/>